<dbReference type="InterPro" id="IPR042178">
    <property type="entry name" value="Serpin_sf_1"/>
</dbReference>
<dbReference type="InterPro" id="IPR042185">
    <property type="entry name" value="Serpin_sf_2"/>
</dbReference>
<evidence type="ECO:0000259" key="1">
    <source>
        <dbReference type="SMART" id="SM00093"/>
    </source>
</evidence>
<dbReference type="SUPFAM" id="SSF56574">
    <property type="entry name" value="Serpins"/>
    <property type="match status" value="1"/>
</dbReference>
<dbReference type="Gene3D" id="3.30.497.10">
    <property type="entry name" value="Antithrombin, subunit I, domain 2"/>
    <property type="match status" value="1"/>
</dbReference>
<dbReference type="GO" id="GO:0004867">
    <property type="term" value="F:serine-type endopeptidase inhibitor activity"/>
    <property type="evidence" value="ECO:0007669"/>
    <property type="project" value="InterPro"/>
</dbReference>
<dbReference type="InterPro" id="IPR000215">
    <property type="entry name" value="Serpin_fam"/>
</dbReference>
<dbReference type="Gene3D" id="2.30.39.10">
    <property type="entry name" value="Alpha-1-antitrypsin, domain 1"/>
    <property type="match status" value="1"/>
</dbReference>
<dbReference type="PANTHER" id="PTHR11461:SF211">
    <property type="entry name" value="GH10112P-RELATED"/>
    <property type="match status" value="1"/>
</dbReference>
<dbReference type="SMART" id="SM00093">
    <property type="entry name" value="SERPIN"/>
    <property type="match status" value="1"/>
</dbReference>
<dbReference type="InterPro" id="IPR036186">
    <property type="entry name" value="Serpin_sf"/>
</dbReference>
<evidence type="ECO:0000313" key="2">
    <source>
        <dbReference type="EMBL" id="QHT25648.1"/>
    </source>
</evidence>
<dbReference type="GO" id="GO:0005615">
    <property type="term" value="C:extracellular space"/>
    <property type="evidence" value="ECO:0007669"/>
    <property type="project" value="InterPro"/>
</dbReference>
<proteinExistence type="predicted"/>
<accession>A0A6C0E9Z4</accession>
<dbReference type="InterPro" id="IPR023796">
    <property type="entry name" value="Serpin_dom"/>
</dbReference>
<dbReference type="PANTHER" id="PTHR11461">
    <property type="entry name" value="SERINE PROTEASE INHIBITOR, SERPIN"/>
    <property type="match status" value="1"/>
</dbReference>
<organism evidence="2">
    <name type="scientific">viral metagenome</name>
    <dbReference type="NCBI Taxonomy" id="1070528"/>
    <lineage>
        <taxon>unclassified sequences</taxon>
        <taxon>metagenomes</taxon>
        <taxon>organismal metagenomes</taxon>
    </lineage>
</organism>
<name>A0A6C0E9Z4_9ZZZZ</name>
<feature type="domain" description="Serpin" evidence="1">
    <location>
        <begin position="167"/>
        <end position="497"/>
    </location>
</feature>
<dbReference type="Pfam" id="PF00079">
    <property type="entry name" value="Serpin"/>
    <property type="match status" value="1"/>
</dbReference>
<reference evidence="2" key="1">
    <citation type="journal article" date="2020" name="Nature">
        <title>Giant virus diversity and host interactions through global metagenomics.</title>
        <authorList>
            <person name="Schulz F."/>
            <person name="Roux S."/>
            <person name="Paez-Espino D."/>
            <person name="Jungbluth S."/>
            <person name="Walsh D.A."/>
            <person name="Denef V.J."/>
            <person name="McMahon K.D."/>
            <person name="Konstantinidis K.T."/>
            <person name="Eloe-Fadrosh E.A."/>
            <person name="Kyrpides N.C."/>
            <person name="Woyke T."/>
        </authorList>
    </citation>
    <scope>NUCLEOTIDE SEQUENCE</scope>
    <source>
        <strain evidence="2">GVMAG-M-3300023179-27</strain>
    </source>
</reference>
<protein>
    <recommendedName>
        <fullName evidence="1">Serpin domain-containing protein</fullName>
    </recommendedName>
</protein>
<sequence length="498" mass="57821">MDDYFQKKKEKNDDINMRRLQNRDMVDIQIRQPKISGIDRINMERTQFNQSSSATDKYDEYGRPITRVSKKRLGEITGEELERHDFDQGMPVRSQHRIKQEMYNTQPRADFSLYDEVDSDNEVAYYDSSLTSKCSGAGCDIDYSMKTMSSEVQTKQIVVNGVESVGSFLFNNVIQVVNSPFIINTYSLYLCFAILFMCSDGNTQIELKNYFNYVKREPLYSGLLKLTKELNTVNKCVKMYNSILFNNSISINYELCDSFNSICDIQIIDITKSSKEASKINNGINRLFNKEMKNTITSLNIDMLDVMILNTCYIKPTWNQPFNKIVEGAFNGRRIKYMISVGKTYGYYEDSDIQMLELCSCDENLRMGIIVAKNETMPKITNERIHNYSEHLKATLLDEVKIPIFKTQTKIRYTNLLYKTELKTVFSGLDIPELTTDNCKLSDVVQNIEIDIGNYYVRTKNETNKGYRTIRKFIADSLFIYYFRLVSSNCIFTVGVYQ</sequence>
<dbReference type="EMBL" id="MN739773">
    <property type="protein sequence ID" value="QHT25648.1"/>
    <property type="molecule type" value="Genomic_DNA"/>
</dbReference>
<dbReference type="AlphaFoldDB" id="A0A6C0E9Z4"/>